<sequence length="65" mass="7604">MQRRHIKHVLSFPVRLEQEAKSLTYRAHKLQPGRERDKMLSKARQLEVAVDINEWLSSPGLQAPK</sequence>
<dbReference type="OrthoDB" id="8128823at2"/>
<protein>
    <submittedName>
        <fullName evidence="1">Uncharacterized protein</fullName>
    </submittedName>
</protein>
<gene>
    <name evidence="1" type="ORF">CQ14_29495</name>
</gene>
<dbReference type="EMBL" id="LLYB01000035">
    <property type="protein sequence ID" value="KRR27764.1"/>
    <property type="molecule type" value="Genomic_DNA"/>
</dbReference>
<name>A0A0R3N5M5_9BRAD</name>
<dbReference type="Proteomes" id="UP000051660">
    <property type="component" value="Unassembled WGS sequence"/>
</dbReference>
<comment type="caution">
    <text evidence="1">The sequence shown here is derived from an EMBL/GenBank/DDBJ whole genome shotgun (WGS) entry which is preliminary data.</text>
</comment>
<dbReference type="AlphaFoldDB" id="A0A0R3N5M5"/>
<proteinExistence type="predicted"/>
<evidence type="ECO:0000313" key="1">
    <source>
        <dbReference type="EMBL" id="KRR27764.1"/>
    </source>
</evidence>
<reference evidence="1 2" key="1">
    <citation type="submission" date="2014-03" db="EMBL/GenBank/DDBJ databases">
        <title>Bradyrhizobium valentinum sp. nov., isolated from effective nodules of Lupinus mariae-josephae, a lupine endemic of basic-lime soils in Eastern Spain.</title>
        <authorList>
            <person name="Duran D."/>
            <person name="Rey L."/>
            <person name="Navarro A."/>
            <person name="Busquets A."/>
            <person name="Imperial J."/>
            <person name="Ruiz-Argueso T."/>
        </authorList>
    </citation>
    <scope>NUCLEOTIDE SEQUENCE [LARGE SCALE GENOMIC DNA]</scope>
    <source>
        <strain evidence="1 2">CCBAU 23086</strain>
    </source>
</reference>
<organism evidence="1 2">
    <name type="scientific">Bradyrhizobium lablabi</name>
    <dbReference type="NCBI Taxonomy" id="722472"/>
    <lineage>
        <taxon>Bacteria</taxon>
        <taxon>Pseudomonadati</taxon>
        <taxon>Pseudomonadota</taxon>
        <taxon>Alphaproteobacteria</taxon>
        <taxon>Hyphomicrobiales</taxon>
        <taxon>Nitrobacteraceae</taxon>
        <taxon>Bradyrhizobium</taxon>
    </lineage>
</organism>
<accession>A0A0R3N5M5</accession>
<dbReference type="RefSeq" id="WP_057856486.1">
    <property type="nucleotide sequence ID" value="NZ_LLYB01000035.1"/>
</dbReference>
<evidence type="ECO:0000313" key="2">
    <source>
        <dbReference type="Proteomes" id="UP000051660"/>
    </source>
</evidence>